<dbReference type="Proteomes" id="UP000016842">
    <property type="component" value="Unassembled WGS sequence"/>
</dbReference>
<comment type="caution">
    <text evidence="2">The sequence shown here is derived from an EMBL/GenBank/DDBJ whole genome shotgun (WGS) entry which is preliminary data.</text>
</comment>
<evidence type="ECO:0000256" key="1">
    <source>
        <dbReference type="SAM" id="MobiDB-lite"/>
    </source>
</evidence>
<dbReference type="AlphaFoldDB" id="U4VFQ2"/>
<gene>
    <name evidence="2" type="ORF">Q644_02905</name>
</gene>
<organism evidence="2 3">
    <name type="scientific">Brucella intermedia 229E</name>
    <dbReference type="NCBI Taxonomy" id="1337887"/>
    <lineage>
        <taxon>Bacteria</taxon>
        <taxon>Pseudomonadati</taxon>
        <taxon>Pseudomonadota</taxon>
        <taxon>Alphaproteobacteria</taxon>
        <taxon>Hyphomicrobiales</taxon>
        <taxon>Brucellaceae</taxon>
        <taxon>Brucella/Ochrobactrum group</taxon>
        <taxon>Brucella</taxon>
    </lineage>
</organism>
<dbReference type="PATRIC" id="fig|1337887.3.peg.2725"/>
<proteinExistence type="predicted"/>
<sequence length="84" mass="9337">MAMLDMRPETMQPALAIEDVELAGSLSGYASVFGLSDLRNDVVERGGRSPARPPRPRVGRRQSARMRAAFMSRAGWRGCAMRWN</sequence>
<evidence type="ECO:0000313" key="2">
    <source>
        <dbReference type="EMBL" id="ERM01687.1"/>
    </source>
</evidence>
<feature type="region of interest" description="Disordered" evidence="1">
    <location>
        <begin position="44"/>
        <end position="64"/>
    </location>
</feature>
<dbReference type="EMBL" id="ASXJ01000142">
    <property type="protein sequence ID" value="ERM01687.1"/>
    <property type="molecule type" value="Genomic_DNA"/>
</dbReference>
<accession>U4VFQ2</accession>
<evidence type="ECO:0000313" key="3">
    <source>
        <dbReference type="Proteomes" id="UP000016842"/>
    </source>
</evidence>
<protein>
    <submittedName>
        <fullName evidence="2">Uncharacterized protein</fullName>
    </submittedName>
</protein>
<reference evidence="2 3" key="1">
    <citation type="journal article" date="2014" name="FEMS Microbiol. Lett.">
        <title>Genome sequencing analysis reveals virulence-related gene content of Ochrobactrum intermedium strain 229E, a urease-positive strain isolated from the human gastric niche.</title>
        <authorList>
            <person name="Kulkarni G.J."/>
            <person name="Shetty S."/>
            <person name="Dharne M.S."/>
            <person name="Shouche Y.S."/>
        </authorList>
    </citation>
    <scope>NUCLEOTIDE SEQUENCE [LARGE SCALE GENOMIC DNA]</scope>
    <source>
        <strain evidence="2 3">229E</strain>
    </source>
</reference>
<feature type="compositionally biased region" description="Basic residues" evidence="1">
    <location>
        <begin position="54"/>
        <end position="64"/>
    </location>
</feature>
<name>U4VFQ2_9HYPH</name>